<gene>
    <name evidence="5" type="primary">yadG</name>
    <name evidence="5" type="ORF">EJ065_0499</name>
</gene>
<dbReference type="Pfam" id="PF00005">
    <property type="entry name" value="ABC_tran"/>
    <property type="match status" value="1"/>
</dbReference>
<feature type="domain" description="ABC transporter" evidence="4">
    <location>
        <begin position="9"/>
        <end position="237"/>
    </location>
</feature>
<reference evidence="5 6" key="1">
    <citation type="submission" date="2018-12" db="EMBL/GenBank/DDBJ databases">
        <title>Complete Genome Sequence of the Corallopyronin A producing Myxobacterium Corallococcus coralloides B035.</title>
        <authorList>
            <person name="Bouhired S.M."/>
            <person name="Rupp O."/>
            <person name="Blom J."/>
            <person name="Schaeberle T.F."/>
            <person name="Kehraus S."/>
            <person name="Schiefer A."/>
            <person name="Pfarr K."/>
            <person name="Goesmann A."/>
            <person name="Hoerauf A."/>
            <person name="Koenig G.M."/>
        </authorList>
    </citation>
    <scope>NUCLEOTIDE SEQUENCE [LARGE SCALE GENOMIC DNA]</scope>
    <source>
        <strain evidence="5 6">B035</strain>
    </source>
</reference>
<dbReference type="Gene3D" id="3.40.50.300">
    <property type="entry name" value="P-loop containing nucleotide triphosphate hydrolases"/>
    <property type="match status" value="1"/>
</dbReference>
<dbReference type="Proteomes" id="UP000288758">
    <property type="component" value="Chromosome"/>
</dbReference>
<evidence type="ECO:0000259" key="4">
    <source>
        <dbReference type="PROSITE" id="PS50893"/>
    </source>
</evidence>
<dbReference type="InterPro" id="IPR017871">
    <property type="entry name" value="ABC_transporter-like_CS"/>
</dbReference>
<evidence type="ECO:0000313" key="5">
    <source>
        <dbReference type="EMBL" id="QAT82106.1"/>
    </source>
</evidence>
<dbReference type="AlphaFoldDB" id="A0A410RJR4"/>
<sequence>MSEPTTPALELKGLSKAYGKFTALHAVDLTIRPGEIFALLGPNGAGKTTLIGSVCGLVRKSAGTMKVFGKDLDQDPTGPRYQVGLVPQEINFDPFFSVAESLRIQQGYYGQPRDDARIDEVLTALNLQAKKDSLTRALSGGMKRRLLIAKALVHKPKLVFLDEPTAGVDVELRRDLWTYVKKIASEGTTIVLTTHYLEEAEELADRVGIINEGRLLMTEDKAALLRRFGEKRLVVTFAEPQAALPAAGARFSASLSADGRTLTYVERDNCAPSGELLRSLYADGLPIAEVETRRSRLEDVLIEILRGRPSQAAWNPAPSKNTP</sequence>
<dbReference type="PROSITE" id="PS50893">
    <property type="entry name" value="ABC_TRANSPORTER_2"/>
    <property type="match status" value="1"/>
</dbReference>
<evidence type="ECO:0000256" key="3">
    <source>
        <dbReference type="ARBA" id="ARBA00022840"/>
    </source>
</evidence>
<accession>A0A410RJR4</accession>
<dbReference type="InterPro" id="IPR027417">
    <property type="entry name" value="P-loop_NTPase"/>
</dbReference>
<dbReference type="InterPro" id="IPR050763">
    <property type="entry name" value="ABC_transporter_ATP-binding"/>
</dbReference>
<dbReference type="GO" id="GO:0005524">
    <property type="term" value="F:ATP binding"/>
    <property type="evidence" value="ECO:0007669"/>
    <property type="project" value="UniProtKB-KW"/>
</dbReference>
<dbReference type="RefSeq" id="WP_128794493.1">
    <property type="nucleotide sequence ID" value="NZ_CP034669.1"/>
</dbReference>
<dbReference type="SMART" id="SM00382">
    <property type="entry name" value="AAA"/>
    <property type="match status" value="1"/>
</dbReference>
<dbReference type="InterPro" id="IPR003593">
    <property type="entry name" value="AAA+_ATPase"/>
</dbReference>
<protein>
    <submittedName>
        <fullName evidence="5">ABC transporter ATP-binding protein</fullName>
    </submittedName>
</protein>
<dbReference type="PANTHER" id="PTHR42711">
    <property type="entry name" value="ABC TRANSPORTER ATP-BINDING PROTEIN"/>
    <property type="match status" value="1"/>
</dbReference>
<keyword evidence="2" id="KW-0547">Nucleotide-binding</keyword>
<evidence type="ECO:0000256" key="2">
    <source>
        <dbReference type="ARBA" id="ARBA00022741"/>
    </source>
</evidence>
<dbReference type="CDD" id="cd03230">
    <property type="entry name" value="ABC_DR_subfamily_A"/>
    <property type="match status" value="1"/>
</dbReference>
<dbReference type="EMBL" id="CP034669">
    <property type="protein sequence ID" value="QAT82106.1"/>
    <property type="molecule type" value="Genomic_DNA"/>
</dbReference>
<dbReference type="InterPro" id="IPR003439">
    <property type="entry name" value="ABC_transporter-like_ATP-bd"/>
</dbReference>
<proteinExistence type="predicted"/>
<keyword evidence="3 5" id="KW-0067">ATP-binding</keyword>
<dbReference type="SUPFAM" id="SSF52540">
    <property type="entry name" value="P-loop containing nucleoside triphosphate hydrolases"/>
    <property type="match status" value="1"/>
</dbReference>
<keyword evidence="1" id="KW-0813">Transport</keyword>
<dbReference type="PROSITE" id="PS00211">
    <property type="entry name" value="ABC_TRANSPORTER_1"/>
    <property type="match status" value="1"/>
</dbReference>
<dbReference type="GO" id="GO:0016887">
    <property type="term" value="F:ATP hydrolysis activity"/>
    <property type="evidence" value="ECO:0007669"/>
    <property type="project" value="InterPro"/>
</dbReference>
<organism evidence="5 6">
    <name type="scientific">Corallococcus coralloides</name>
    <name type="common">Myxococcus coralloides</name>
    <dbReference type="NCBI Taxonomy" id="184914"/>
    <lineage>
        <taxon>Bacteria</taxon>
        <taxon>Pseudomonadati</taxon>
        <taxon>Myxococcota</taxon>
        <taxon>Myxococcia</taxon>
        <taxon>Myxococcales</taxon>
        <taxon>Cystobacterineae</taxon>
        <taxon>Myxococcaceae</taxon>
        <taxon>Corallococcus</taxon>
    </lineage>
</organism>
<dbReference type="PANTHER" id="PTHR42711:SF10">
    <property type="entry name" value="ABC TRANSPORTER ATP-BINDING PROTEIN"/>
    <property type="match status" value="1"/>
</dbReference>
<name>A0A410RJR4_CORCK</name>
<evidence type="ECO:0000313" key="6">
    <source>
        <dbReference type="Proteomes" id="UP000288758"/>
    </source>
</evidence>
<evidence type="ECO:0000256" key="1">
    <source>
        <dbReference type="ARBA" id="ARBA00022448"/>
    </source>
</evidence>